<accession>A0A1N7AS07</accession>
<dbReference type="Proteomes" id="UP000186953">
    <property type="component" value="Unassembled WGS sequence"/>
</dbReference>
<dbReference type="SUPFAM" id="SSF52540">
    <property type="entry name" value="P-loop containing nucleoside triphosphate hydrolases"/>
    <property type="match status" value="1"/>
</dbReference>
<dbReference type="Gene3D" id="1.10.10.10">
    <property type="entry name" value="Winged helix-like DNA-binding domain superfamily/Winged helix DNA-binding domain"/>
    <property type="match status" value="1"/>
</dbReference>
<dbReference type="EMBL" id="FTMA01000014">
    <property type="protein sequence ID" value="SIR41919.1"/>
    <property type="molecule type" value="Genomic_DNA"/>
</dbReference>
<dbReference type="InterPro" id="IPR027417">
    <property type="entry name" value="P-loop_NTPase"/>
</dbReference>
<name>A0A1N7AS07_9FLAO</name>
<dbReference type="AlphaFoldDB" id="A0A1N7AS07"/>
<evidence type="ECO:0000313" key="1">
    <source>
        <dbReference type="EMBL" id="SIR41919.1"/>
    </source>
</evidence>
<dbReference type="CDD" id="cd00090">
    <property type="entry name" value="HTH_ARSR"/>
    <property type="match status" value="1"/>
</dbReference>
<keyword evidence="2" id="KW-1185">Reference proteome</keyword>
<gene>
    <name evidence="1" type="ORF">SAMN05421797_11431</name>
</gene>
<dbReference type="RefSeq" id="WP_076551434.1">
    <property type="nucleotide sequence ID" value="NZ_FTMA01000014.1"/>
</dbReference>
<organism evidence="1 2">
    <name type="scientific">Maribacter ulvicola</name>
    <dbReference type="NCBI Taxonomy" id="228959"/>
    <lineage>
        <taxon>Bacteria</taxon>
        <taxon>Pseudomonadati</taxon>
        <taxon>Bacteroidota</taxon>
        <taxon>Flavobacteriia</taxon>
        <taxon>Flavobacteriales</taxon>
        <taxon>Flavobacteriaceae</taxon>
        <taxon>Maribacter</taxon>
    </lineage>
</organism>
<dbReference type="OrthoDB" id="5196525at2"/>
<proteinExistence type="predicted"/>
<protein>
    <submittedName>
        <fullName evidence="1">Uncharacterized protein</fullName>
    </submittedName>
</protein>
<dbReference type="InterPro" id="IPR011991">
    <property type="entry name" value="ArsR-like_HTH"/>
</dbReference>
<dbReference type="InterPro" id="IPR036388">
    <property type="entry name" value="WH-like_DNA-bd_sf"/>
</dbReference>
<dbReference type="GO" id="GO:0006355">
    <property type="term" value="P:regulation of DNA-templated transcription"/>
    <property type="evidence" value="ECO:0007669"/>
    <property type="project" value="UniProtKB-ARBA"/>
</dbReference>
<evidence type="ECO:0000313" key="2">
    <source>
        <dbReference type="Proteomes" id="UP000186953"/>
    </source>
</evidence>
<reference evidence="2" key="1">
    <citation type="submission" date="2017-01" db="EMBL/GenBank/DDBJ databases">
        <authorList>
            <person name="Varghese N."/>
            <person name="Submissions S."/>
        </authorList>
    </citation>
    <scope>NUCLEOTIDE SEQUENCE [LARGE SCALE GENOMIC DNA]</scope>
    <source>
        <strain evidence="2">DSM 15366</strain>
    </source>
</reference>
<sequence length="711" mass="82783">MEYNQEQTNGFFEAVESLKKYRRADLIDTRGRSLLKELYTDLLPNDYILQKSLKQNTTFLIGRKGTGKSTIFLRIEQELRDMKGYLPCYLDVKTIYESSQTKLARINGVEQLLSPEILEKYLVERAFIQNVLSAIILEVTKKFDSKVDKLLELIGVTQVEAVKEKLAELKNNIEDNKYLEDIEIPILQKINTTQKTTNENSKERNIAVKGAKGEAGIGADGIKGSIGTDSGIDWKKGSKKISENEDNFSNIFLKVFQIKEIIIGIKEALSILNIRHLYILLDDFSEIDDESIITFVDVILAPLNNWSDEFIKFKVAAYPNRIYYGKIDPGKIDTINLDFYNLYSEFDRDKMESNAIDFTKRILEKRFNKYVGSTVETFFDTSKNSIENYYEMLFNASMNVPRILGYILSYCYQSRIIYNNKITKSDIESASQRYYDEKIFSFFETTTHSLISIDEKISVLQLKSLLNLFINKSKDIKRRITTNDLKGSIYTIKEPFTSHFHFDPRFEDFLKTLELNFFISKYNDLSDKDGTPVSIYSLNYGLCKKENIFWGKPKGSKYRKYFIERPFNYNKLITEFLSNARRIICSNIDCKKQFEIEDLKFLEFTNYKCNKCQSEVIIETLAEDIREQIAKIDRSKMLPVPEVKILKELQNSDTELYARDIAQEVDYSGQLIGWRAKKLDETHDLIEREKEVGKIYKYTLSEKGKVFFTGN</sequence>